<gene>
    <name evidence="2" type="ORF">BCF55_1817</name>
</gene>
<feature type="transmembrane region" description="Helical" evidence="1">
    <location>
        <begin position="12"/>
        <end position="35"/>
    </location>
</feature>
<organism evidence="2 3">
    <name type="scientific">Hydrogenivirga caldilitoris</name>
    <dbReference type="NCBI Taxonomy" id="246264"/>
    <lineage>
        <taxon>Bacteria</taxon>
        <taxon>Pseudomonadati</taxon>
        <taxon>Aquificota</taxon>
        <taxon>Aquificia</taxon>
        <taxon>Aquificales</taxon>
        <taxon>Aquificaceae</taxon>
        <taxon>Hydrogenivirga</taxon>
    </lineage>
</organism>
<dbReference type="Proteomes" id="UP000267841">
    <property type="component" value="Unassembled WGS sequence"/>
</dbReference>
<dbReference type="AlphaFoldDB" id="A0A497XR98"/>
<keyword evidence="1" id="KW-0472">Membrane</keyword>
<evidence type="ECO:0000256" key="1">
    <source>
        <dbReference type="SAM" id="Phobius"/>
    </source>
</evidence>
<protein>
    <submittedName>
        <fullName evidence="2">Uncharacterized protein</fullName>
    </submittedName>
</protein>
<comment type="caution">
    <text evidence="2">The sequence shown here is derived from an EMBL/GenBank/DDBJ whole genome shotgun (WGS) entry which is preliminary data.</text>
</comment>
<keyword evidence="3" id="KW-1185">Reference proteome</keyword>
<name>A0A497XR98_9AQUI</name>
<evidence type="ECO:0000313" key="3">
    <source>
        <dbReference type="Proteomes" id="UP000267841"/>
    </source>
</evidence>
<accession>A0A497XR98</accession>
<proteinExistence type="predicted"/>
<feature type="transmembrane region" description="Helical" evidence="1">
    <location>
        <begin position="47"/>
        <end position="65"/>
    </location>
</feature>
<dbReference type="RefSeq" id="WP_121012949.1">
    <property type="nucleotide sequence ID" value="NZ_RCCJ01000001.1"/>
</dbReference>
<sequence length="108" mass="12516">MDNPVVYGATKLFLNFEFLAFFTVLFCGEFTLQTLGRKIREHKDTYTLARLLFLLLLLTSFGLWIEGPVRDFLLISLAEPEHIVLYTRASIVLWTVLISLLEGYELKK</sequence>
<evidence type="ECO:0000313" key="2">
    <source>
        <dbReference type="EMBL" id="RLJ71515.1"/>
    </source>
</evidence>
<reference evidence="2" key="1">
    <citation type="submission" date="2018-10" db="EMBL/GenBank/DDBJ databases">
        <title>Genomic Encyclopedia of Archaeal and Bacterial Type Strains, Phase II (KMG-II): from individual species to whole genera.</title>
        <authorList>
            <person name="Goeker M."/>
        </authorList>
    </citation>
    <scope>NUCLEOTIDE SEQUENCE [LARGE SCALE GENOMIC DNA]</scope>
    <source>
        <strain evidence="2">DSM 16510</strain>
    </source>
</reference>
<feature type="transmembrane region" description="Helical" evidence="1">
    <location>
        <begin position="85"/>
        <end position="104"/>
    </location>
</feature>
<keyword evidence="1" id="KW-1133">Transmembrane helix</keyword>
<keyword evidence="1" id="KW-0812">Transmembrane</keyword>
<dbReference type="EMBL" id="RCCJ01000001">
    <property type="protein sequence ID" value="RLJ71515.1"/>
    <property type="molecule type" value="Genomic_DNA"/>
</dbReference>